<protein>
    <submittedName>
        <fullName evidence="5">Aminotransferase</fullName>
        <ecNumber evidence="5">2.6.1.-</ecNumber>
    </submittedName>
</protein>
<comment type="caution">
    <text evidence="5">The sequence shown here is derived from an EMBL/GenBank/DDBJ whole genome shotgun (WGS) entry which is preliminary data.</text>
</comment>
<dbReference type="InterPro" id="IPR015421">
    <property type="entry name" value="PyrdxlP-dep_Trfase_major"/>
</dbReference>
<dbReference type="InterPro" id="IPR004839">
    <property type="entry name" value="Aminotransferase_I/II_large"/>
</dbReference>
<dbReference type="Pfam" id="PF00155">
    <property type="entry name" value="Aminotran_1_2"/>
    <property type="match status" value="1"/>
</dbReference>
<feature type="domain" description="Aminotransferase class I/classII large" evidence="4">
    <location>
        <begin position="34"/>
        <end position="384"/>
    </location>
</feature>
<sequence>MKSFEQSQLLQSLPRQFFASLVKKVKKAVDDGHDIINFGQGNPDSPTPKHIVDRLKIASELPINHKYPPFRGHDYLKEAVSTFYKREYDVDIDPKTEVAVLFGGKGGLVEIPPCLLNPGDTVLVPDPGYPDYWSGVALARAEMHMMPLKEEHSFLPQYDNIPEEILQKAKLMFLNYPNNPTGAIADLNFFNETIQLAQTHDLCIVHDFAYGAIGFDGHKPISFLQTPGAKDVGIEIYTMSKSYNMAGWRIGFAIGNPSVIEAINLIQDHLYVSIFGAIQEAAAEALLGPQECIDSLVETYQSRRDLLISGLHEIGWNVTAPKGSFFAWLKVPEGFTSETFSDFLLEEIGVIVAPGIGFGEYGGQYVRVGLLTSEERIKEAISRIRKLGIFLT</sequence>
<keyword evidence="2 5" id="KW-0032">Aminotransferase</keyword>
<name>A0ABS2NFI9_9BACI</name>
<evidence type="ECO:0000256" key="2">
    <source>
        <dbReference type="ARBA" id="ARBA00022576"/>
    </source>
</evidence>
<dbReference type="EC" id="2.6.1.-" evidence="5"/>
<evidence type="ECO:0000256" key="3">
    <source>
        <dbReference type="ARBA" id="ARBA00022679"/>
    </source>
</evidence>
<keyword evidence="6" id="KW-1185">Reference proteome</keyword>
<dbReference type="Gene3D" id="3.40.640.10">
    <property type="entry name" value="Type I PLP-dependent aspartate aminotransferase-like (Major domain)"/>
    <property type="match status" value="1"/>
</dbReference>
<dbReference type="SUPFAM" id="SSF53383">
    <property type="entry name" value="PLP-dependent transferases"/>
    <property type="match status" value="1"/>
</dbReference>
<reference evidence="5 6" key="1">
    <citation type="submission" date="2021-01" db="EMBL/GenBank/DDBJ databases">
        <title>Genomic Encyclopedia of Type Strains, Phase IV (KMG-IV): sequencing the most valuable type-strain genomes for metagenomic binning, comparative biology and taxonomic classification.</title>
        <authorList>
            <person name="Goeker M."/>
        </authorList>
    </citation>
    <scope>NUCLEOTIDE SEQUENCE [LARGE SCALE GENOMIC DNA]</scope>
    <source>
        <strain evidence="5 6">DSM 24834</strain>
    </source>
</reference>
<dbReference type="PANTHER" id="PTHR42832">
    <property type="entry name" value="AMINO ACID AMINOTRANSFERASE"/>
    <property type="match status" value="1"/>
</dbReference>
<accession>A0ABS2NFI9</accession>
<dbReference type="InterPro" id="IPR015422">
    <property type="entry name" value="PyrdxlP-dep_Trfase_small"/>
</dbReference>
<dbReference type="GO" id="GO:0008483">
    <property type="term" value="F:transaminase activity"/>
    <property type="evidence" value="ECO:0007669"/>
    <property type="project" value="UniProtKB-KW"/>
</dbReference>
<dbReference type="RefSeq" id="WP_205173813.1">
    <property type="nucleotide sequence ID" value="NZ_JAFBDZ010000003.1"/>
</dbReference>
<gene>
    <name evidence="5" type="ORF">JOC86_003160</name>
</gene>
<dbReference type="Proteomes" id="UP001646157">
    <property type="component" value="Unassembled WGS sequence"/>
</dbReference>
<evidence type="ECO:0000259" key="4">
    <source>
        <dbReference type="Pfam" id="PF00155"/>
    </source>
</evidence>
<dbReference type="Gene3D" id="3.90.1150.10">
    <property type="entry name" value="Aspartate Aminotransferase, domain 1"/>
    <property type="match status" value="1"/>
</dbReference>
<proteinExistence type="predicted"/>
<dbReference type="InterPro" id="IPR015424">
    <property type="entry name" value="PyrdxlP-dep_Trfase"/>
</dbReference>
<dbReference type="NCBIfam" id="NF005977">
    <property type="entry name" value="PRK08068.1"/>
    <property type="match status" value="1"/>
</dbReference>
<evidence type="ECO:0000313" key="6">
    <source>
        <dbReference type="Proteomes" id="UP001646157"/>
    </source>
</evidence>
<evidence type="ECO:0000313" key="5">
    <source>
        <dbReference type="EMBL" id="MBM7586608.1"/>
    </source>
</evidence>
<dbReference type="EMBL" id="JAFBDZ010000003">
    <property type="protein sequence ID" value="MBM7586608.1"/>
    <property type="molecule type" value="Genomic_DNA"/>
</dbReference>
<keyword evidence="3 5" id="KW-0808">Transferase</keyword>
<comment type="cofactor">
    <cofactor evidence="1">
        <name>pyridoxal 5'-phosphate</name>
        <dbReference type="ChEBI" id="CHEBI:597326"/>
    </cofactor>
</comment>
<dbReference type="InterPro" id="IPR050881">
    <property type="entry name" value="LL-DAP_aminotransferase"/>
</dbReference>
<dbReference type="PANTHER" id="PTHR42832:SF3">
    <property type="entry name" value="L-GLUTAMINE--4-(METHYLSULFANYL)-2-OXOBUTANOATE AMINOTRANSFERASE"/>
    <property type="match status" value="1"/>
</dbReference>
<organism evidence="5 6">
    <name type="scientific">Rossellomorea pakistanensis</name>
    <dbReference type="NCBI Taxonomy" id="992288"/>
    <lineage>
        <taxon>Bacteria</taxon>
        <taxon>Bacillati</taxon>
        <taxon>Bacillota</taxon>
        <taxon>Bacilli</taxon>
        <taxon>Bacillales</taxon>
        <taxon>Bacillaceae</taxon>
        <taxon>Rossellomorea</taxon>
    </lineage>
</organism>
<dbReference type="CDD" id="cd00609">
    <property type="entry name" value="AAT_like"/>
    <property type="match status" value="1"/>
</dbReference>
<evidence type="ECO:0000256" key="1">
    <source>
        <dbReference type="ARBA" id="ARBA00001933"/>
    </source>
</evidence>